<sequence length="122" mass="13438">MVPCGWDLAPMKTSAAVFEESHTGSLFQDLNNISQGWEILAPGPSSQHWGSILRGSSTVYHSLSTCFVVAGCVLVDVAKGKDVLVIFSQIRNKKHRKSERGIMSHLWGSLFALLEAVKLMFF</sequence>
<protein>
    <submittedName>
        <fullName evidence="1">Uncharacterized protein</fullName>
    </submittedName>
</protein>
<gene>
    <name evidence="1" type="ORF">GOODEAATRI_005894</name>
</gene>
<accession>A0ABV0P1R8</accession>
<evidence type="ECO:0000313" key="1">
    <source>
        <dbReference type="EMBL" id="MEQ2177662.1"/>
    </source>
</evidence>
<organism evidence="1 2">
    <name type="scientific">Goodea atripinnis</name>
    <dbReference type="NCBI Taxonomy" id="208336"/>
    <lineage>
        <taxon>Eukaryota</taxon>
        <taxon>Metazoa</taxon>
        <taxon>Chordata</taxon>
        <taxon>Craniata</taxon>
        <taxon>Vertebrata</taxon>
        <taxon>Euteleostomi</taxon>
        <taxon>Actinopterygii</taxon>
        <taxon>Neopterygii</taxon>
        <taxon>Teleostei</taxon>
        <taxon>Neoteleostei</taxon>
        <taxon>Acanthomorphata</taxon>
        <taxon>Ovalentaria</taxon>
        <taxon>Atherinomorphae</taxon>
        <taxon>Cyprinodontiformes</taxon>
        <taxon>Goodeidae</taxon>
        <taxon>Goodea</taxon>
    </lineage>
</organism>
<keyword evidence="2" id="KW-1185">Reference proteome</keyword>
<evidence type="ECO:0000313" key="2">
    <source>
        <dbReference type="Proteomes" id="UP001476798"/>
    </source>
</evidence>
<dbReference type="Proteomes" id="UP001476798">
    <property type="component" value="Unassembled WGS sequence"/>
</dbReference>
<dbReference type="EMBL" id="JAHRIO010060244">
    <property type="protein sequence ID" value="MEQ2177662.1"/>
    <property type="molecule type" value="Genomic_DNA"/>
</dbReference>
<proteinExistence type="predicted"/>
<comment type="caution">
    <text evidence="1">The sequence shown here is derived from an EMBL/GenBank/DDBJ whole genome shotgun (WGS) entry which is preliminary data.</text>
</comment>
<name>A0ABV0P1R8_9TELE</name>
<reference evidence="1 2" key="1">
    <citation type="submission" date="2021-06" db="EMBL/GenBank/DDBJ databases">
        <authorList>
            <person name="Palmer J.M."/>
        </authorList>
    </citation>
    <scope>NUCLEOTIDE SEQUENCE [LARGE SCALE GENOMIC DNA]</scope>
    <source>
        <strain evidence="1 2">GA_2019</strain>
        <tissue evidence="1">Muscle</tissue>
    </source>
</reference>